<keyword evidence="1" id="KW-1185">Reference proteome</keyword>
<sequence length="109" mass="12825">MKFIEKHALQKMNTLEKADVTGVSTNKENIINVEMCKEFIPVKYFHDHSIDEVCYRYMPILSEKGNLLFVDDNNYVHHYSPSRRCTEVVDGTKTKNYLYTTKKIIMKIS</sequence>
<dbReference type="WBParaSite" id="SPAL_0000483700.1">
    <property type="protein sequence ID" value="SPAL_0000483700.1"/>
    <property type="gene ID" value="SPAL_0000483700"/>
</dbReference>
<proteinExistence type="predicted"/>
<name>A0A0N5BFS3_STREA</name>
<reference evidence="2" key="1">
    <citation type="submission" date="2017-02" db="UniProtKB">
        <authorList>
            <consortium name="WormBaseParasite"/>
        </authorList>
    </citation>
    <scope>IDENTIFICATION</scope>
</reference>
<evidence type="ECO:0000313" key="1">
    <source>
        <dbReference type="Proteomes" id="UP000046392"/>
    </source>
</evidence>
<dbReference type="Proteomes" id="UP000046392">
    <property type="component" value="Unplaced"/>
</dbReference>
<dbReference type="AlphaFoldDB" id="A0A0N5BFS3"/>
<evidence type="ECO:0000313" key="2">
    <source>
        <dbReference type="WBParaSite" id="SPAL_0000483700.1"/>
    </source>
</evidence>
<organism evidence="1 2">
    <name type="scientific">Strongyloides papillosus</name>
    <name type="common">Intestinal threadworm</name>
    <dbReference type="NCBI Taxonomy" id="174720"/>
    <lineage>
        <taxon>Eukaryota</taxon>
        <taxon>Metazoa</taxon>
        <taxon>Ecdysozoa</taxon>
        <taxon>Nematoda</taxon>
        <taxon>Chromadorea</taxon>
        <taxon>Rhabditida</taxon>
        <taxon>Tylenchina</taxon>
        <taxon>Panagrolaimomorpha</taxon>
        <taxon>Strongyloidoidea</taxon>
        <taxon>Strongyloididae</taxon>
        <taxon>Strongyloides</taxon>
    </lineage>
</organism>
<accession>A0A0N5BFS3</accession>
<protein>
    <submittedName>
        <fullName evidence="2">Methyltransferase</fullName>
    </submittedName>
</protein>